<evidence type="ECO:0000256" key="3">
    <source>
        <dbReference type="ARBA" id="ARBA00022679"/>
    </source>
</evidence>
<keyword evidence="3" id="KW-0808">Transferase</keyword>
<dbReference type="Gene3D" id="3.30.565.10">
    <property type="entry name" value="Histidine kinase-like ATPase, C-terminal domain"/>
    <property type="match status" value="1"/>
</dbReference>
<dbReference type="GO" id="GO:0004673">
    <property type="term" value="F:protein histidine kinase activity"/>
    <property type="evidence" value="ECO:0007669"/>
    <property type="project" value="UniProtKB-EC"/>
</dbReference>
<dbReference type="PANTHER" id="PTHR43711:SF1">
    <property type="entry name" value="HISTIDINE KINASE 1"/>
    <property type="match status" value="1"/>
</dbReference>
<gene>
    <name evidence="7" type="ORF">Q664_47225</name>
</gene>
<dbReference type="Proteomes" id="UP000028547">
    <property type="component" value="Unassembled WGS sequence"/>
</dbReference>
<feature type="domain" description="Histidine kinase/HSP90-like ATPase" evidence="6">
    <location>
        <begin position="16"/>
        <end position="85"/>
    </location>
</feature>
<comment type="caution">
    <text evidence="7">The sequence shown here is derived from an EMBL/GenBank/DDBJ whole genome shotgun (WGS) entry which is preliminary data.</text>
</comment>
<dbReference type="InterPro" id="IPR036890">
    <property type="entry name" value="HATPase_C_sf"/>
</dbReference>
<evidence type="ECO:0000259" key="6">
    <source>
        <dbReference type="Pfam" id="PF02518"/>
    </source>
</evidence>
<dbReference type="RefSeq" id="WP_043411958.1">
    <property type="nucleotide sequence ID" value="NZ_JPMI01000367.1"/>
</dbReference>
<dbReference type="AlphaFoldDB" id="A0A084SGL9"/>
<dbReference type="Pfam" id="PF02518">
    <property type="entry name" value="HATPase_c"/>
    <property type="match status" value="1"/>
</dbReference>
<reference evidence="7 8" key="1">
    <citation type="submission" date="2014-07" db="EMBL/GenBank/DDBJ databases">
        <title>Draft Genome Sequence of Gephyronic Acid Producer, Cystobacter violaceus Strain Cb vi76.</title>
        <authorList>
            <person name="Stevens D.C."/>
            <person name="Young J."/>
            <person name="Carmichael R."/>
            <person name="Tan J."/>
            <person name="Taylor R.E."/>
        </authorList>
    </citation>
    <scope>NUCLEOTIDE SEQUENCE [LARGE SCALE GENOMIC DNA]</scope>
    <source>
        <strain evidence="7 8">Cb vi76</strain>
    </source>
</reference>
<evidence type="ECO:0000256" key="5">
    <source>
        <dbReference type="ARBA" id="ARBA00023012"/>
    </source>
</evidence>
<keyword evidence="5" id="KW-0902">Two-component regulatory system</keyword>
<dbReference type="PANTHER" id="PTHR43711">
    <property type="entry name" value="TWO-COMPONENT HISTIDINE KINASE"/>
    <property type="match status" value="1"/>
</dbReference>
<dbReference type="SUPFAM" id="SSF55874">
    <property type="entry name" value="ATPase domain of HSP90 chaperone/DNA topoisomerase II/histidine kinase"/>
    <property type="match status" value="1"/>
</dbReference>
<name>A0A084SGL9_9BACT</name>
<dbReference type="PRINTS" id="PR00344">
    <property type="entry name" value="BCTRLSENSOR"/>
</dbReference>
<evidence type="ECO:0000313" key="8">
    <source>
        <dbReference type="Proteomes" id="UP000028547"/>
    </source>
</evidence>
<dbReference type="EMBL" id="JPMI01000367">
    <property type="protein sequence ID" value="KFA87604.1"/>
    <property type="molecule type" value="Genomic_DNA"/>
</dbReference>
<protein>
    <recommendedName>
        <fullName evidence="2">histidine kinase</fullName>
        <ecNumber evidence="2">2.7.13.3</ecNumber>
    </recommendedName>
</protein>
<proteinExistence type="predicted"/>
<keyword evidence="4" id="KW-0418">Kinase</keyword>
<organism evidence="7 8">
    <name type="scientific">Archangium violaceum Cb vi76</name>
    <dbReference type="NCBI Taxonomy" id="1406225"/>
    <lineage>
        <taxon>Bacteria</taxon>
        <taxon>Pseudomonadati</taxon>
        <taxon>Myxococcota</taxon>
        <taxon>Myxococcia</taxon>
        <taxon>Myxococcales</taxon>
        <taxon>Cystobacterineae</taxon>
        <taxon>Archangiaceae</taxon>
        <taxon>Archangium</taxon>
    </lineage>
</organism>
<evidence type="ECO:0000256" key="2">
    <source>
        <dbReference type="ARBA" id="ARBA00012438"/>
    </source>
</evidence>
<dbReference type="EC" id="2.7.13.3" evidence="2"/>
<evidence type="ECO:0000256" key="4">
    <source>
        <dbReference type="ARBA" id="ARBA00022777"/>
    </source>
</evidence>
<comment type="catalytic activity">
    <reaction evidence="1">
        <text>ATP + protein L-histidine = ADP + protein N-phospho-L-histidine.</text>
        <dbReference type="EC" id="2.7.13.3"/>
    </reaction>
</comment>
<evidence type="ECO:0000313" key="7">
    <source>
        <dbReference type="EMBL" id="KFA87604.1"/>
    </source>
</evidence>
<dbReference type="InterPro" id="IPR003594">
    <property type="entry name" value="HATPase_dom"/>
</dbReference>
<dbReference type="InterPro" id="IPR050736">
    <property type="entry name" value="Sensor_HK_Regulatory"/>
</dbReference>
<evidence type="ECO:0000256" key="1">
    <source>
        <dbReference type="ARBA" id="ARBA00000085"/>
    </source>
</evidence>
<dbReference type="InterPro" id="IPR004358">
    <property type="entry name" value="Sig_transdc_His_kin-like_C"/>
</dbReference>
<accession>A0A084SGL9</accession>
<sequence>MRRRQRICTRVRRQDGGELPVEISTTVVQSGGGPIRYLLGTPHDRGGMGVGLYISREIIFHHGGTMRVSSEEGRGSTFCFSVPYAPRRERNGLHSWFAERR</sequence>
<dbReference type="GO" id="GO:0000160">
    <property type="term" value="P:phosphorelay signal transduction system"/>
    <property type="evidence" value="ECO:0007669"/>
    <property type="project" value="UniProtKB-KW"/>
</dbReference>